<evidence type="ECO:0000313" key="1">
    <source>
        <dbReference type="EMBL" id="KAK4288433.1"/>
    </source>
</evidence>
<gene>
    <name evidence="2" type="ORF">Pmani_033444</name>
    <name evidence="1" type="ORF">Pmani_038533</name>
</gene>
<dbReference type="EMBL" id="JAWZYT010006308">
    <property type="protein sequence ID" value="KAK4288433.1"/>
    <property type="molecule type" value="Genomic_DNA"/>
</dbReference>
<name>A0AAE1NEH3_9EUCA</name>
<dbReference type="Proteomes" id="UP001292094">
    <property type="component" value="Unassembled WGS sequence"/>
</dbReference>
<dbReference type="AlphaFoldDB" id="A0AAE1NEH3"/>
<comment type="caution">
    <text evidence="1">The sequence shown here is derived from an EMBL/GenBank/DDBJ whole genome shotgun (WGS) entry which is preliminary data.</text>
</comment>
<accession>A0AAE1NEH3</accession>
<sequence>MTDSTIFYMRLPVQALTKSDKMARNIKNFAILPTKVTRMTLIMALTVKDKTNMIVKTTMMNTLNLNSISVDKSFPVTNVQAIILPRQNPITTVAITYKCIVPTVKPSISPINPLAKISCTFPIHVQIKTNGLKMRRNKNPRRVKPMAINSWSAMARKSSRGTIEIGVLTCLKPPPTVFLAINLTPP</sequence>
<evidence type="ECO:0000313" key="3">
    <source>
        <dbReference type="Proteomes" id="UP001292094"/>
    </source>
</evidence>
<proteinExistence type="predicted"/>
<evidence type="ECO:0000313" key="2">
    <source>
        <dbReference type="EMBL" id="KAK4293896.1"/>
    </source>
</evidence>
<keyword evidence="3" id="KW-1185">Reference proteome</keyword>
<organism evidence="1 3">
    <name type="scientific">Petrolisthes manimaculis</name>
    <dbReference type="NCBI Taxonomy" id="1843537"/>
    <lineage>
        <taxon>Eukaryota</taxon>
        <taxon>Metazoa</taxon>
        <taxon>Ecdysozoa</taxon>
        <taxon>Arthropoda</taxon>
        <taxon>Crustacea</taxon>
        <taxon>Multicrustacea</taxon>
        <taxon>Malacostraca</taxon>
        <taxon>Eumalacostraca</taxon>
        <taxon>Eucarida</taxon>
        <taxon>Decapoda</taxon>
        <taxon>Pleocyemata</taxon>
        <taxon>Anomura</taxon>
        <taxon>Galatheoidea</taxon>
        <taxon>Porcellanidae</taxon>
        <taxon>Petrolisthes</taxon>
    </lineage>
</organism>
<reference evidence="1" key="1">
    <citation type="submission" date="2023-11" db="EMBL/GenBank/DDBJ databases">
        <title>Genome assemblies of two species of porcelain crab, Petrolisthes cinctipes and Petrolisthes manimaculis (Anomura: Porcellanidae).</title>
        <authorList>
            <person name="Angst P."/>
        </authorList>
    </citation>
    <scope>NUCLEOTIDE SEQUENCE</scope>
    <source>
        <strain evidence="1">PB745_02</strain>
        <tissue evidence="1">Gill</tissue>
    </source>
</reference>
<dbReference type="EMBL" id="JAWZYT010004422">
    <property type="protein sequence ID" value="KAK4293896.1"/>
    <property type="molecule type" value="Genomic_DNA"/>
</dbReference>
<protein>
    <submittedName>
        <fullName evidence="1">Uncharacterized protein</fullName>
    </submittedName>
</protein>